<dbReference type="PROSITE" id="PS00624">
    <property type="entry name" value="GMC_OXRED_2"/>
    <property type="match status" value="1"/>
</dbReference>
<dbReference type="EMBL" id="JALNTZ010000003">
    <property type="protein sequence ID" value="KAJ3658004.1"/>
    <property type="molecule type" value="Genomic_DNA"/>
</dbReference>
<reference evidence="5" key="1">
    <citation type="journal article" date="2023" name="G3 (Bethesda)">
        <title>Whole genome assemblies of Zophobas morio and Tenebrio molitor.</title>
        <authorList>
            <person name="Kaur S."/>
            <person name="Stinson S.A."/>
            <person name="diCenzo G.C."/>
        </authorList>
    </citation>
    <scope>NUCLEOTIDE SEQUENCE</scope>
    <source>
        <strain evidence="5">QUZm001</strain>
    </source>
</reference>
<keyword evidence="6" id="KW-1185">Reference proteome</keyword>
<comment type="cofactor">
    <cofactor evidence="2">
        <name>FAD</name>
        <dbReference type="ChEBI" id="CHEBI:57692"/>
    </cofactor>
</comment>
<evidence type="ECO:0000256" key="2">
    <source>
        <dbReference type="PIRSR" id="PIRSR000137-2"/>
    </source>
</evidence>
<organism evidence="5 6">
    <name type="scientific">Zophobas morio</name>
    <dbReference type="NCBI Taxonomy" id="2755281"/>
    <lineage>
        <taxon>Eukaryota</taxon>
        <taxon>Metazoa</taxon>
        <taxon>Ecdysozoa</taxon>
        <taxon>Arthropoda</taxon>
        <taxon>Hexapoda</taxon>
        <taxon>Insecta</taxon>
        <taxon>Pterygota</taxon>
        <taxon>Neoptera</taxon>
        <taxon>Endopterygota</taxon>
        <taxon>Coleoptera</taxon>
        <taxon>Polyphaga</taxon>
        <taxon>Cucujiformia</taxon>
        <taxon>Tenebrionidae</taxon>
        <taxon>Zophobas</taxon>
    </lineage>
</organism>
<dbReference type="Proteomes" id="UP001168821">
    <property type="component" value="Unassembled WGS sequence"/>
</dbReference>
<dbReference type="PIRSF" id="PIRSF000137">
    <property type="entry name" value="Alcohol_oxidase"/>
    <property type="match status" value="1"/>
</dbReference>
<dbReference type="GO" id="GO:0016614">
    <property type="term" value="F:oxidoreductase activity, acting on CH-OH group of donors"/>
    <property type="evidence" value="ECO:0007669"/>
    <property type="project" value="InterPro"/>
</dbReference>
<dbReference type="Pfam" id="PF05199">
    <property type="entry name" value="GMC_oxred_C"/>
    <property type="match status" value="1"/>
</dbReference>
<dbReference type="GO" id="GO:0050660">
    <property type="term" value="F:flavin adenine dinucleotide binding"/>
    <property type="evidence" value="ECO:0007669"/>
    <property type="project" value="InterPro"/>
</dbReference>
<keyword evidence="3" id="KW-0732">Signal</keyword>
<dbReference type="SUPFAM" id="SSF51905">
    <property type="entry name" value="FAD/NAD(P)-binding domain"/>
    <property type="match status" value="1"/>
</dbReference>
<dbReference type="Gene3D" id="3.30.560.10">
    <property type="entry name" value="Glucose Oxidase, domain 3"/>
    <property type="match status" value="1"/>
</dbReference>
<dbReference type="InterPro" id="IPR012132">
    <property type="entry name" value="GMC_OxRdtase"/>
</dbReference>
<feature type="signal peptide" evidence="3">
    <location>
        <begin position="1"/>
        <end position="18"/>
    </location>
</feature>
<feature type="binding site" evidence="2">
    <location>
        <position position="126"/>
    </location>
    <ligand>
        <name>FAD</name>
        <dbReference type="ChEBI" id="CHEBI:57692"/>
    </ligand>
</feature>
<dbReference type="Gene3D" id="3.50.50.60">
    <property type="entry name" value="FAD/NAD(P)-binding domain"/>
    <property type="match status" value="1"/>
</dbReference>
<comment type="similarity">
    <text evidence="1">Belongs to the GMC oxidoreductase family.</text>
</comment>
<evidence type="ECO:0000256" key="1">
    <source>
        <dbReference type="ARBA" id="ARBA00010790"/>
    </source>
</evidence>
<dbReference type="SUPFAM" id="SSF54373">
    <property type="entry name" value="FAD-linked reductases, C-terminal domain"/>
    <property type="match status" value="1"/>
</dbReference>
<dbReference type="AlphaFoldDB" id="A0AA38IR79"/>
<sequence length="570" mass="63850">MSTLLIIQFFLLFYDTKCSLTTDYYMKLIHQETLKILTSVLPEQNEEFKGADSETTNDFATRLSEIDNFRILLLEAGGEENDFSSIPGLGPLLQIGDLNWGYSTTPQKHSCLGMKNKKCLIPQGKVVGGSSSTNGMLYSRGTAKDYDKWAEMGNTGWSYKHVLPYFIKSENSQVDGDVGYHGKGAEASLELNLPIVDYNGKDQIGLGLTQFNMKRGKRKSLGTAFLDGARKRRNLKVVTRALVTKVCINPDTKITRGVEFIHRNQTFRALVTNEVILSGGAINSPQLLMLSGIGPKHHLEELGIIVLADLPVGQNLIDHPVFSGLRIHTQDSIQPPDFATMVEEFTHAFGPLTKSYNIHGLMFINTTNVSDKVPDVEYIFVPPSGNNEARMVSKIFNSDNKLTQYLEEVNPTNDIYVAVVLLHERSRGTVTLKSTNPLHFPNIDTNMLAEPEDVDTLIKGIEFALKLFETRIFREINAEPKLIQFCKEFGQGSRQYWEYALRHMTLTTYHPCGTTAMGIDGTMSVECFRRAFLAISMRATVMVAEKISDDIKREYGFEENTEGGINHTEL</sequence>
<accession>A0AA38IR79</accession>
<evidence type="ECO:0000313" key="5">
    <source>
        <dbReference type="EMBL" id="KAJ3658004.1"/>
    </source>
</evidence>
<name>A0AA38IR79_9CUCU</name>
<proteinExistence type="inferred from homology"/>
<dbReference type="InterPro" id="IPR036188">
    <property type="entry name" value="FAD/NAD-bd_sf"/>
</dbReference>
<dbReference type="Pfam" id="PF00732">
    <property type="entry name" value="GMC_oxred_N"/>
    <property type="match status" value="1"/>
</dbReference>
<feature type="chain" id="PRO_5041365423" description="Glucose-methanol-choline oxidoreductase N-terminal domain-containing protein" evidence="3">
    <location>
        <begin position="19"/>
        <end position="570"/>
    </location>
</feature>
<dbReference type="PANTHER" id="PTHR11552">
    <property type="entry name" value="GLUCOSE-METHANOL-CHOLINE GMC OXIDOREDUCTASE"/>
    <property type="match status" value="1"/>
</dbReference>
<keyword evidence="2" id="KW-0285">Flavoprotein</keyword>
<feature type="domain" description="Glucose-methanol-choline oxidoreductase N-terminal" evidence="4">
    <location>
        <begin position="280"/>
        <end position="294"/>
    </location>
</feature>
<dbReference type="InterPro" id="IPR000172">
    <property type="entry name" value="GMC_OxRdtase_N"/>
</dbReference>
<evidence type="ECO:0000256" key="3">
    <source>
        <dbReference type="SAM" id="SignalP"/>
    </source>
</evidence>
<dbReference type="InterPro" id="IPR007867">
    <property type="entry name" value="GMC_OxRtase_C"/>
</dbReference>
<protein>
    <recommendedName>
        <fullName evidence="4">Glucose-methanol-choline oxidoreductase N-terminal domain-containing protein</fullName>
    </recommendedName>
</protein>
<comment type="caution">
    <text evidence="5">The sequence shown here is derived from an EMBL/GenBank/DDBJ whole genome shotgun (WGS) entry which is preliminary data.</text>
</comment>
<gene>
    <name evidence="5" type="ORF">Zmor_009772</name>
</gene>
<feature type="binding site" evidence="2">
    <location>
        <position position="243"/>
    </location>
    <ligand>
        <name>FAD</name>
        <dbReference type="ChEBI" id="CHEBI:57692"/>
    </ligand>
</feature>
<evidence type="ECO:0000313" key="6">
    <source>
        <dbReference type="Proteomes" id="UP001168821"/>
    </source>
</evidence>
<keyword evidence="2" id="KW-0274">FAD</keyword>
<dbReference type="PANTHER" id="PTHR11552:SF158">
    <property type="entry name" value="GH23626P-RELATED"/>
    <property type="match status" value="1"/>
</dbReference>
<evidence type="ECO:0000259" key="4">
    <source>
        <dbReference type="PROSITE" id="PS00624"/>
    </source>
</evidence>